<dbReference type="Proteomes" id="UP001234202">
    <property type="component" value="Unassembled WGS sequence"/>
</dbReference>
<reference evidence="1" key="1">
    <citation type="submission" date="2023-04" db="EMBL/GenBank/DDBJ databases">
        <title>Draft Genome sequencing of Naganishia species isolated from polar environments using Oxford Nanopore Technology.</title>
        <authorList>
            <person name="Leo P."/>
            <person name="Venkateswaran K."/>
        </authorList>
    </citation>
    <scope>NUCLEOTIDE SEQUENCE</scope>
    <source>
        <strain evidence="1">DBVPG 5303</strain>
    </source>
</reference>
<accession>A0ACC2X616</accession>
<name>A0ACC2X616_9TREE</name>
<protein>
    <submittedName>
        <fullName evidence="1">Uncharacterized protein</fullName>
    </submittedName>
</protein>
<sequence length="307" mass="33618">MSVTSDFQLSKLNLVTQNLIAQLTGPLGCILNSSAYLALDEAQQQVLQAWQEETLPRLADTLQKFVEPPGGVRTAVATEGALDETSRAWRVAKEMVRVPKGVGWAFPELKDRDKARVDPSNCVFFGKSQKEMASDKEMSPSITGWITNCFRLQGDNADHSAASNMRIDVTSHEEFPALGPPDGSSNSPAFVANADKSSHEQSHDVNPTGTSIALSEELPRVDWQREQWTTRAYRPGDIKSKEQYGKEDVTITWGRNDIWSTGDGSNFSLSYPITEQGTHPETAPIGTLPSTQSSFPNAHPGRTLLDG</sequence>
<evidence type="ECO:0000313" key="2">
    <source>
        <dbReference type="Proteomes" id="UP001234202"/>
    </source>
</evidence>
<evidence type="ECO:0000313" key="1">
    <source>
        <dbReference type="EMBL" id="KAJ9119484.1"/>
    </source>
</evidence>
<comment type="caution">
    <text evidence="1">The sequence shown here is derived from an EMBL/GenBank/DDBJ whole genome shotgun (WGS) entry which is preliminary data.</text>
</comment>
<organism evidence="1 2">
    <name type="scientific">Naganishia onofrii</name>
    <dbReference type="NCBI Taxonomy" id="1851511"/>
    <lineage>
        <taxon>Eukaryota</taxon>
        <taxon>Fungi</taxon>
        <taxon>Dikarya</taxon>
        <taxon>Basidiomycota</taxon>
        <taxon>Agaricomycotina</taxon>
        <taxon>Tremellomycetes</taxon>
        <taxon>Filobasidiales</taxon>
        <taxon>Filobasidiaceae</taxon>
        <taxon>Naganishia</taxon>
    </lineage>
</organism>
<proteinExistence type="predicted"/>
<gene>
    <name evidence="1" type="ORF">QFC24_005717</name>
</gene>
<dbReference type="EMBL" id="JASBWV010000024">
    <property type="protein sequence ID" value="KAJ9119484.1"/>
    <property type="molecule type" value="Genomic_DNA"/>
</dbReference>
<keyword evidence="2" id="KW-1185">Reference proteome</keyword>